<dbReference type="Proteomes" id="UP000287394">
    <property type="component" value="Chromosome"/>
</dbReference>
<evidence type="ECO:0000313" key="2">
    <source>
        <dbReference type="Proteomes" id="UP000287394"/>
    </source>
</evidence>
<gene>
    <name evidence="1" type="ORF">CCAX7_55950</name>
</gene>
<dbReference type="InterPro" id="IPR053169">
    <property type="entry name" value="MUG_Protein"/>
</dbReference>
<dbReference type="Pfam" id="PF03663">
    <property type="entry name" value="Glyco_hydro_76"/>
    <property type="match status" value="1"/>
</dbReference>
<dbReference type="KEGG" id="ccot:CCAX7_55950"/>
<dbReference type="Gene3D" id="1.50.10.20">
    <property type="match status" value="1"/>
</dbReference>
<dbReference type="PROSITE" id="PS51257">
    <property type="entry name" value="PROKAR_LIPOPROTEIN"/>
    <property type="match status" value="1"/>
</dbReference>
<organism evidence="1 2">
    <name type="scientific">Capsulimonas corticalis</name>
    <dbReference type="NCBI Taxonomy" id="2219043"/>
    <lineage>
        <taxon>Bacteria</taxon>
        <taxon>Bacillati</taxon>
        <taxon>Armatimonadota</taxon>
        <taxon>Armatimonadia</taxon>
        <taxon>Capsulimonadales</taxon>
        <taxon>Capsulimonadaceae</taxon>
        <taxon>Capsulimonas</taxon>
    </lineage>
</organism>
<protein>
    <submittedName>
        <fullName evidence="1">Uncharacterized protein</fullName>
    </submittedName>
</protein>
<dbReference type="InterPro" id="IPR008928">
    <property type="entry name" value="6-hairpin_glycosidase_sf"/>
</dbReference>
<dbReference type="GO" id="GO:0005975">
    <property type="term" value="P:carbohydrate metabolic process"/>
    <property type="evidence" value="ECO:0007669"/>
    <property type="project" value="InterPro"/>
</dbReference>
<accession>A0A402D0U3</accession>
<dbReference type="AlphaFoldDB" id="A0A402D0U3"/>
<name>A0A402D0U3_9BACT</name>
<dbReference type="PANTHER" id="PTHR47791">
    <property type="entry name" value="MEIOTICALLY UP-REGULATED GENE 191 PROTEIN"/>
    <property type="match status" value="1"/>
</dbReference>
<dbReference type="CDD" id="cd00161">
    <property type="entry name" value="beta-trefoil_Ricin-like"/>
    <property type="match status" value="1"/>
</dbReference>
<dbReference type="PANTHER" id="PTHR47791:SF3">
    <property type="entry name" value="MEIOTICALLY UP-REGULATED GENE 191 PROTEIN"/>
    <property type="match status" value="1"/>
</dbReference>
<dbReference type="SMART" id="SM00458">
    <property type="entry name" value="RICIN"/>
    <property type="match status" value="2"/>
</dbReference>
<reference evidence="1 2" key="1">
    <citation type="journal article" date="2019" name="Int. J. Syst. Evol. Microbiol.">
        <title>Capsulimonas corticalis gen. nov., sp. nov., an aerobic capsulated bacterium, of a novel bacterial order, Capsulimonadales ord. nov., of the class Armatimonadia of the phylum Armatimonadetes.</title>
        <authorList>
            <person name="Li J."/>
            <person name="Kudo C."/>
            <person name="Tonouchi A."/>
        </authorList>
    </citation>
    <scope>NUCLEOTIDE SEQUENCE [LARGE SCALE GENOMIC DNA]</scope>
    <source>
        <strain evidence="1 2">AX-7</strain>
    </source>
</reference>
<dbReference type="Gene3D" id="2.80.10.50">
    <property type="match status" value="3"/>
</dbReference>
<dbReference type="SUPFAM" id="SSF48208">
    <property type="entry name" value="Six-hairpin glycosidases"/>
    <property type="match status" value="1"/>
</dbReference>
<proteinExistence type="predicted"/>
<dbReference type="PROSITE" id="PS50231">
    <property type="entry name" value="RICIN_B_LECTIN"/>
    <property type="match status" value="1"/>
</dbReference>
<dbReference type="SUPFAM" id="SSF50370">
    <property type="entry name" value="Ricin B-like lectins"/>
    <property type="match status" value="2"/>
</dbReference>
<dbReference type="InterPro" id="IPR000772">
    <property type="entry name" value="Ricin_B_lectin"/>
</dbReference>
<sequence length="657" mass="70335">MTTYTKSNMKNAYSRPGKGWAAALLAAACVFSGASAHAQLNQSYTPYEADASFNAYNSDFLVQSNGQTYYANTLSDRTPAFLWGQALDIVIAADAFERTHTTAQQQQVNALVTTFLANNPGSWSWDGWNDDIGWSVIACMRGYQATGNGAFLTAAANNWNMAYNRGWDNVVGGGIWENSDKQTKNPLSNDPFIIAGCALYAATQDSTYLTKSENIYAWVRGNIFDQTTGQVNGARTAAGVLQTSDNVYDSGCFIEAANCLHQVTGNAQYYNDAILAINHIVNEGPILHNNGEDSSNAWAYWFVKGLSDVCTDNNLWAQYYPWMLANANAAWGERNSSNITWNDWTSPTNLSNPAALTVSSAVGIWQTLNVPAQSIIVNENSGLAMDLIGGSAANNAPINQWSVSNYLDGAQHWMVIPTPGGHSAIISAATGMAASISAASKSNSAPLLDWPYSTSDASQQFDFVPEGNGWYDIKNVNSGLVLDDAGGGTANGTQIVQWPSGGAGAANQLWKFVPVVSFPGNYEIQSVSSGQALDVNGNSTANGASIIQWPYSGASNQLWNFTPTSRGYYRIKSVSSGQALNVTASSFFNGGSTVQWPAGGATNDQWFPALNSDGSFTFYNLNSGLVLDNPGGATQGAQFDQWITNGGSNQKFNLIQR</sequence>
<dbReference type="InterPro" id="IPR035992">
    <property type="entry name" value="Ricin_B-like_lectins"/>
</dbReference>
<dbReference type="RefSeq" id="WP_165864418.1">
    <property type="nucleotide sequence ID" value="NZ_AP025739.1"/>
</dbReference>
<dbReference type="EMBL" id="AP025739">
    <property type="protein sequence ID" value="BDI33544.1"/>
    <property type="molecule type" value="Genomic_DNA"/>
</dbReference>
<dbReference type="InterPro" id="IPR005198">
    <property type="entry name" value="Glyco_hydro_76"/>
</dbReference>
<dbReference type="Pfam" id="PF14200">
    <property type="entry name" value="RicinB_lectin_2"/>
    <property type="match status" value="3"/>
</dbReference>
<keyword evidence="2" id="KW-1185">Reference proteome</keyword>
<evidence type="ECO:0000313" key="1">
    <source>
        <dbReference type="EMBL" id="BDI33544.1"/>
    </source>
</evidence>